<reference evidence="3" key="1">
    <citation type="submission" date="2022-10" db="EMBL/GenBank/DDBJ databases">
        <authorList>
            <person name="Chen Y."/>
            <person name="Dougan E. K."/>
            <person name="Chan C."/>
            <person name="Rhodes N."/>
            <person name="Thang M."/>
        </authorList>
    </citation>
    <scope>NUCLEOTIDE SEQUENCE</scope>
</reference>
<dbReference type="SUPFAM" id="SSF103481">
    <property type="entry name" value="Multidrug resistance efflux transporter EmrE"/>
    <property type="match status" value="1"/>
</dbReference>
<feature type="transmembrane region" description="Helical" evidence="1">
    <location>
        <begin position="121"/>
        <end position="140"/>
    </location>
</feature>
<dbReference type="Proteomes" id="UP001152797">
    <property type="component" value="Unassembled WGS sequence"/>
</dbReference>
<proteinExistence type="predicted"/>
<keyword evidence="1" id="KW-1133">Transmembrane helix</keyword>
<keyword evidence="6" id="KW-1185">Reference proteome</keyword>
<feature type="transmembrane region" description="Helical" evidence="1">
    <location>
        <begin position="152"/>
        <end position="172"/>
    </location>
</feature>
<name>A0A9P1DSV8_9DINO</name>
<evidence type="ECO:0000313" key="3">
    <source>
        <dbReference type="EMBL" id="CAI4014208.1"/>
    </source>
</evidence>
<keyword evidence="1" id="KW-0472">Membrane</keyword>
<protein>
    <submittedName>
        <fullName evidence="5">EamA domain-containing protein</fullName>
    </submittedName>
</protein>
<dbReference type="EMBL" id="CAMXCT020006223">
    <property type="protein sequence ID" value="CAL1167583.1"/>
    <property type="molecule type" value="Genomic_DNA"/>
</dbReference>
<evidence type="ECO:0000313" key="5">
    <source>
        <dbReference type="EMBL" id="CAL4801520.1"/>
    </source>
</evidence>
<dbReference type="InterPro" id="IPR000620">
    <property type="entry name" value="EamA_dom"/>
</dbReference>
<evidence type="ECO:0000256" key="1">
    <source>
        <dbReference type="SAM" id="Phobius"/>
    </source>
</evidence>
<evidence type="ECO:0000313" key="4">
    <source>
        <dbReference type="EMBL" id="CAL1167583.1"/>
    </source>
</evidence>
<dbReference type="EMBL" id="CAMXCT030006223">
    <property type="protein sequence ID" value="CAL4801520.1"/>
    <property type="molecule type" value="Genomic_DNA"/>
</dbReference>
<accession>A0A9P1DSV8</accession>
<dbReference type="EMBL" id="CAMXCT010006223">
    <property type="protein sequence ID" value="CAI4014208.1"/>
    <property type="molecule type" value="Genomic_DNA"/>
</dbReference>
<dbReference type="Pfam" id="PF00892">
    <property type="entry name" value="EamA"/>
    <property type="match status" value="1"/>
</dbReference>
<keyword evidence="1" id="KW-0812">Transmembrane</keyword>
<dbReference type="InterPro" id="IPR037185">
    <property type="entry name" value="EmrE-like"/>
</dbReference>
<sequence>MLLAQLFHDTAFGRDFFCGFSARRAPCVVSTVPVTRSNQRVPMTQKLASSASSSWLTNSLICMALYGFWGFLSKLALVKGLSASQEATIEKVGFFMLMPLVMKPSSNDSGSSSSISSRPKMAILAALMSGASAAVASLFYSRAMAEGDAGAVSALTASYPPVTLMLGMAFGGETLTKNKLLGSILTVLGALFFARK</sequence>
<organism evidence="3">
    <name type="scientific">Cladocopium goreaui</name>
    <dbReference type="NCBI Taxonomy" id="2562237"/>
    <lineage>
        <taxon>Eukaryota</taxon>
        <taxon>Sar</taxon>
        <taxon>Alveolata</taxon>
        <taxon>Dinophyceae</taxon>
        <taxon>Suessiales</taxon>
        <taxon>Symbiodiniaceae</taxon>
        <taxon>Cladocopium</taxon>
    </lineage>
</organism>
<comment type="caution">
    <text evidence="3">The sequence shown here is derived from an EMBL/GenBank/DDBJ whole genome shotgun (WGS) entry which is preliminary data.</text>
</comment>
<reference evidence="4" key="2">
    <citation type="submission" date="2024-04" db="EMBL/GenBank/DDBJ databases">
        <authorList>
            <person name="Chen Y."/>
            <person name="Shah S."/>
            <person name="Dougan E. K."/>
            <person name="Thang M."/>
            <person name="Chan C."/>
        </authorList>
    </citation>
    <scope>NUCLEOTIDE SEQUENCE [LARGE SCALE GENOMIC DNA]</scope>
</reference>
<evidence type="ECO:0000313" key="6">
    <source>
        <dbReference type="Proteomes" id="UP001152797"/>
    </source>
</evidence>
<feature type="transmembrane region" description="Helical" evidence="1">
    <location>
        <begin position="55"/>
        <end position="72"/>
    </location>
</feature>
<dbReference type="GO" id="GO:0016020">
    <property type="term" value="C:membrane"/>
    <property type="evidence" value="ECO:0007669"/>
    <property type="project" value="InterPro"/>
</dbReference>
<evidence type="ECO:0000259" key="2">
    <source>
        <dbReference type="Pfam" id="PF00892"/>
    </source>
</evidence>
<feature type="domain" description="EamA" evidence="2">
    <location>
        <begin position="58"/>
        <end position="193"/>
    </location>
</feature>
<dbReference type="OrthoDB" id="427252at2759"/>
<dbReference type="Gene3D" id="1.10.3730.20">
    <property type="match status" value="1"/>
</dbReference>
<gene>
    <name evidence="3" type="ORF">C1SCF055_LOCUS39123</name>
</gene>
<dbReference type="AlphaFoldDB" id="A0A9P1DSV8"/>